<dbReference type="CDD" id="cd22343">
    <property type="entry name" value="PDDEXK_lambda_exonuclease-like"/>
    <property type="match status" value="1"/>
</dbReference>
<dbReference type="InterPro" id="IPR011335">
    <property type="entry name" value="Restrct_endonuc-II-like"/>
</dbReference>
<dbReference type="InterPro" id="IPR051703">
    <property type="entry name" value="NF-kappa-B_Signaling_Reg"/>
</dbReference>
<dbReference type="EMBL" id="JAHWGI010000147">
    <property type="protein sequence ID" value="KAK3910138.1"/>
    <property type="molecule type" value="Genomic_DNA"/>
</dbReference>
<sequence>MVLVSISDVVEATLDRSRCLIEGERVLDGNMLITVGSTGLSDRKILRVWALCLQSSTLTAPPHVLELSLNLKTIYNRVVDISCSCKAGKSEKCKHCIALLMFLNRINDPSELEDLSCTDLTQQWGKLKKAALSEFEAKPLSEFCHFTPPVPIYSSGIPVVSDEEAANFANLIIEGATKSEVYLHSRGARAAASIRNCVSDPIATEVVSKRQAAGKLTEILLRGDKMPCFQHLKDMTERKVGSLSPDLLNFYKNNVEVSLQQSVMIASNTATQCEAEWDAARSVRMTGTKVYKLFTYSRNSDPDWPKKLKALFNSSSGCTADMLHGLQFEPHARNAYVKKTAQKVIENGILIHPELPWLGTSVDGVVFDENENPIKIIEIKCLAAGKTKTANLLPKIAECYNKKTLKLKTKHQYNGQIQLGMFLLGLKSCDLLLYASVDDTYASQTVSYDDDFVREMLTPLVDIYFDLTLPYLLKKTQESDNEEEVE</sequence>
<proteinExistence type="predicted"/>
<dbReference type="GO" id="GO:0008270">
    <property type="term" value="F:zinc ion binding"/>
    <property type="evidence" value="ECO:0007669"/>
    <property type="project" value="UniProtKB-KW"/>
</dbReference>
<comment type="caution">
    <text evidence="3">The sequence shown here is derived from an EMBL/GenBank/DDBJ whole genome shotgun (WGS) entry which is preliminary data.</text>
</comment>
<name>A0AAE1GWK9_9NEOP</name>
<accession>A0AAE1GWK9</accession>
<dbReference type="SUPFAM" id="SSF52980">
    <property type="entry name" value="Restriction endonuclease-like"/>
    <property type="match status" value="1"/>
</dbReference>
<evidence type="ECO:0000313" key="4">
    <source>
        <dbReference type="Proteomes" id="UP001219518"/>
    </source>
</evidence>
<dbReference type="InterPro" id="IPR019080">
    <property type="entry name" value="YqaJ_viral_recombinase"/>
</dbReference>
<keyword evidence="1" id="KW-0479">Metal-binding</keyword>
<protein>
    <submittedName>
        <fullName evidence="3">Hemogen</fullName>
    </submittedName>
</protein>
<keyword evidence="1" id="KW-0863">Zinc-finger</keyword>
<keyword evidence="4" id="KW-1185">Reference proteome</keyword>
<dbReference type="GO" id="GO:0006281">
    <property type="term" value="P:DNA repair"/>
    <property type="evidence" value="ECO:0007669"/>
    <property type="project" value="UniProtKB-ARBA"/>
</dbReference>
<keyword evidence="1" id="KW-0862">Zinc</keyword>
<dbReference type="PROSITE" id="PS50966">
    <property type="entry name" value="ZF_SWIM"/>
    <property type="match status" value="1"/>
</dbReference>
<evidence type="ECO:0000259" key="2">
    <source>
        <dbReference type="PROSITE" id="PS50966"/>
    </source>
</evidence>
<feature type="domain" description="SWIM-type" evidence="2">
    <location>
        <begin position="75"/>
        <end position="104"/>
    </location>
</feature>
<dbReference type="Pfam" id="PF04434">
    <property type="entry name" value="SWIM"/>
    <property type="match status" value="1"/>
</dbReference>
<dbReference type="PANTHER" id="PTHR46609:SF8">
    <property type="entry name" value="YQAJ VIRAL RECOMBINASE DOMAIN-CONTAINING PROTEIN"/>
    <property type="match status" value="1"/>
</dbReference>
<dbReference type="Proteomes" id="UP001219518">
    <property type="component" value="Unassembled WGS sequence"/>
</dbReference>
<dbReference type="PANTHER" id="PTHR46609">
    <property type="entry name" value="EXONUCLEASE, PHAGE-TYPE/RECB, C-TERMINAL DOMAIN-CONTAINING PROTEIN"/>
    <property type="match status" value="1"/>
</dbReference>
<dbReference type="InterPro" id="IPR011604">
    <property type="entry name" value="PDDEXK-like_dom_sf"/>
</dbReference>
<dbReference type="InterPro" id="IPR007527">
    <property type="entry name" value="Znf_SWIM"/>
</dbReference>
<reference evidence="3" key="2">
    <citation type="journal article" date="2023" name="BMC Genomics">
        <title>Pest status, molecular evolution, and epigenetic factors derived from the genome assembly of Frankliniella fusca, a thysanopteran phytovirus vector.</title>
        <authorList>
            <person name="Catto M.A."/>
            <person name="Labadie P.E."/>
            <person name="Jacobson A.L."/>
            <person name="Kennedy G.G."/>
            <person name="Srinivasan R."/>
            <person name="Hunt B.G."/>
        </authorList>
    </citation>
    <scope>NUCLEOTIDE SEQUENCE</scope>
    <source>
        <strain evidence="3">PL_HMW_Pooled</strain>
    </source>
</reference>
<organism evidence="3 4">
    <name type="scientific">Frankliniella fusca</name>
    <dbReference type="NCBI Taxonomy" id="407009"/>
    <lineage>
        <taxon>Eukaryota</taxon>
        <taxon>Metazoa</taxon>
        <taxon>Ecdysozoa</taxon>
        <taxon>Arthropoda</taxon>
        <taxon>Hexapoda</taxon>
        <taxon>Insecta</taxon>
        <taxon>Pterygota</taxon>
        <taxon>Neoptera</taxon>
        <taxon>Paraneoptera</taxon>
        <taxon>Thysanoptera</taxon>
        <taxon>Terebrantia</taxon>
        <taxon>Thripoidea</taxon>
        <taxon>Thripidae</taxon>
        <taxon>Frankliniella</taxon>
    </lineage>
</organism>
<evidence type="ECO:0000313" key="3">
    <source>
        <dbReference type="EMBL" id="KAK3910138.1"/>
    </source>
</evidence>
<reference evidence="3" key="1">
    <citation type="submission" date="2021-07" db="EMBL/GenBank/DDBJ databases">
        <authorList>
            <person name="Catto M.A."/>
            <person name="Jacobson A."/>
            <person name="Kennedy G."/>
            <person name="Labadie P."/>
            <person name="Hunt B.G."/>
            <person name="Srinivasan R."/>
        </authorList>
    </citation>
    <scope>NUCLEOTIDE SEQUENCE</scope>
    <source>
        <strain evidence="3">PL_HMW_Pooled</strain>
        <tissue evidence="3">Head</tissue>
    </source>
</reference>
<evidence type="ECO:0000256" key="1">
    <source>
        <dbReference type="PROSITE-ProRule" id="PRU00325"/>
    </source>
</evidence>
<dbReference type="Pfam" id="PF09588">
    <property type="entry name" value="YqaJ"/>
    <property type="match status" value="1"/>
</dbReference>
<gene>
    <name evidence="3" type="ORF">KUF71_000716</name>
</gene>
<dbReference type="AlphaFoldDB" id="A0AAE1GWK9"/>
<dbReference type="Gene3D" id="3.90.320.10">
    <property type="match status" value="1"/>
</dbReference>